<dbReference type="VEuPathDB" id="TriTrypDB:LPAL13_200010800"/>
<feature type="compositionally biased region" description="Low complexity" evidence="1">
    <location>
        <begin position="158"/>
        <end position="168"/>
    </location>
</feature>
<dbReference type="EMBL" id="CP009389">
    <property type="protein sequence ID" value="AIN97558.1"/>
    <property type="molecule type" value="Genomic_DNA"/>
</dbReference>
<protein>
    <recommendedName>
        <fullName evidence="4">Leucine-rich repeat protein</fullName>
    </recommendedName>
</protein>
<dbReference type="VEuPathDB" id="TriTrypDB:LPMP_200660"/>
<accession>A0A088RNN2</accession>
<reference evidence="2 3" key="1">
    <citation type="journal article" date="2015" name="Sci. Rep.">
        <title>The genome of Leishmania panamensis: insights into genomics of the L. (Viannia) subgenus.</title>
        <authorList>
            <person name="Llanes A."/>
            <person name="Restrepo C.M."/>
            <person name="Vecchio G.D."/>
            <person name="Anguizola F.J."/>
            <person name="Lleonart R."/>
        </authorList>
    </citation>
    <scope>NUCLEOTIDE SEQUENCE [LARGE SCALE GENOMIC DNA]</scope>
    <source>
        <strain evidence="2 3">MHOM/PA/94/PSC-1</strain>
    </source>
</reference>
<evidence type="ECO:0000313" key="2">
    <source>
        <dbReference type="EMBL" id="AIN97558.1"/>
    </source>
</evidence>
<dbReference type="GeneID" id="22574273"/>
<feature type="region of interest" description="Disordered" evidence="1">
    <location>
        <begin position="233"/>
        <end position="263"/>
    </location>
</feature>
<dbReference type="KEGG" id="lpan:LPMP_200660"/>
<organism evidence="2 3">
    <name type="scientific">Leishmania panamensis</name>
    <dbReference type="NCBI Taxonomy" id="5679"/>
    <lineage>
        <taxon>Eukaryota</taxon>
        <taxon>Discoba</taxon>
        <taxon>Euglenozoa</taxon>
        <taxon>Kinetoplastea</taxon>
        <taxon>Metakinetoplastina</taxon>
        <taxon>Trypanosomatida</taxon>
        <taxon>Trypanosomatidae</taxon>
        <taxon>Leishmaniinae</taxon>
        <taxon>Leishmania</taxon>
        <taxon>Leishmania guyanensis species complex</taxon>
    </lineage>
</organism>
<dbReference type="OrthoDB" id="272372at2759"/>
<dbReference type="Gene3D" id="3.80.10.10">
    <property type="entry name" value="Ribonuclease Inhibitor"/>
    <property type="match status" value="1"/>
</dbReference>
<dbReference type="AlphaFoldDB" id="A0A088RNN2"/>
<feature type="region of interest" description="Disordered" evidence="1">
    <location>
        <begin position="411"/>
        <end position="432"/>
    </location>
</feature>
<dbReference type="Proteomes" id="UP000063063">
    <property type="component" value="Chromosome 20"/>
</dbReference>
<feature type="region of interest" description="Disordered" evidence="1">
    <location>
        <begin position="156"/>
        <end position="194"/>
    </location>
</feature>
<proteinExistence type="predicted"/>
<sequence>MCIESTSLPPPFPSDADLLACIASYWPAAEHRNGSSGVRREQRLPLAWIAASPAARVVAEQRHAWAVLPFTQIGTRPANAEADGAASHGVENTFGAALANATVQPRVLQVALKTHGTDASANGHAALSSQKTARGRVVARVLRWLRRAAEGFADVDHASSSVSSASPSFNGPASPPSMSLRTTNGSSSSSSSAARGVTGTVDAARCCGVHIGGLTVVLVSGVHELGAADAGATLPQDTASSDRAAERKGAPPMHGEGEAVEPSSQLLFPSTTSCGGSAASVLSVPPNAAVYNGITRGCGEERMPSTGNSVFRAGAKLHGHDGGADDEAANDPKTATSVYVVQLFSELRSQVYGAKRRRGPAADVSSRQLLSRVWYRQVFVGTAEATDEVLCGVSQWWLQRSVRRLELPTTTPRVPNLTQRNRRAHASRRCEGPRTLPPPSLHIKYVTDVFVDLWWPRRFILVVQHRFAERTAHVARVAKLLLLMWVICVTFMEVLLHGLPQVTPSFCASDDQHSDSRNNTSHRRSVLPADLISTFYKMGRIYGRHQMRALDVSHTGVCGTHLLACVLGSMMAPTIAGDGKAVAVDCKGLWALDVAGCTQLRHQRGELYALSDMLDELYHHAASRAAAFSLSEPSGTLAVVDLLLSLSLRNGVRPACQSATGLALALFTHHGHLTWVCGAGSSLDNAALRELGQYALLVEAVAVTQQSQPAPTCVLRALDLTSVLNVDNVNPMGYVTQLEQLLLPFTYVDDAGIGCLDGHAYVHDLSAIVSLFTAVRVSEATELLDSAQKSLQRALGALESLILIDDNSAGRAKGHGRNSRQDIVETLHQKFRSHLYHLDFTFCLCISSVNGLAHQQRLELLNLSQTRVNKVGLFGGADTHHLNHSTRSPVPAAQPRCTPPLRLFIAEMCEHLSDLSGLAHINTLECVIVRSGSLGDDGLRAVCTPDMQRLQLMDLSYCDRLHHVGCLARLPSLETLILDSTDVTPAEVKQLRFSRSLRTLSLRFCTEFAFIGKGLKELEAAVGTFAALERYLYEDLAGDDELRRKNN</sequence>
<keyword evidence="3" id="KW-1185">Reference proteome</keyword>
<dbReference type="eggNOG" id="ENOG502SKE9">
    <property type="taxonomic scope" value="Eukaryota"/>
</dbReference>
<gene>
    <name evidence="2" type="ORF">LPMP_200660</name>
</gene>
<evidence type="ECO:0008006" key="4">
    <source>
        <dbReference type="Google" id="ProtNLM"/>
    </source>
</evidence>
<evidence type="ECO:0000256" key="1">
    <source>
        <dbReference type="SAM" id="MobiDB-lite"/>
    </source>
</evidence>
<dbReference type="RefSeq" id="XP_010698265.1">
    <property type="nucleotide sequence ID" value="XM_010699963.1"/>
</dbReference>
<name>A0A088RNN2_LEIPA</name>
<dbReference type="SUPFAM" id="SSF52047">
    <property type="entry name" value="RNI-like"/>
    <property type="match status" value="1"/>
</dbReference>
<evidence type="ECO:0000313" key="3">
    <source>
        <dbReference type="Proteomes" id="UP000063063"/>
    </source>
</evidence>
<dbReference type="InterPro" id="IPR032675">
    <property type="entry name" value="LRR_dom_sf"/>
</dbReference>
<feature type="compositionally biased region" description="Polar residues" evidence="1">
    <location>
        <begin position="176"/>
        <end position="185"/>
    </location>
</feature>